<dbReference type="AlphaFoldDB" id="A0A2G5UF64"/>
<accession>A0A2G5UF64</accession>
<evidence type="ECO:0000313" key="2">
    <source>
        <dbReference type="EMBL" id="PIC38174.1"/>
    </source>
</evidence>
<keyword evidence="1" id="KW-0732">Signal</keyword>
<evidence type="ECO:0000313" key="3">
    <source>
        <dbReference type="Proteomes" id="UP000230233"/>
    </source>
</evidence>
<proteinExistence type="predicted"/>
<keyword evidence="3" id="KW-1185">Reference proteome</keyword>
<sequence>MEPKSIFLLGLLMFRVGRLMRNEKLAWSAEYESKKFKSYHNTSLFLTLQSTGPELTRLCQKSWCEKVDDLFVIPHYYVNWQKPTEPWLIHHFSKMILHSRRLPHHAEWYMFAFDNNYFFVERLVKELSKFDSHLPIYTILRDSSTRIPHKPVLILSRFAMNTFYDLQEENCSDDAESVEEWLTSCMSIPPITISIDKKKKSRIFAINRHFQVDEMKSMPIGYHDDKEYIHGHSKSLLSFTNLTINDMKLLSVFVDKVHGGSRNRIKLEKAKINL</sequence>
<organism evidence="2 3">
    <name type="scientific">Caenorhabditis nigoni</name>
    <dbReference type="NCBI Taxonomy" id="1611254"/>
    <lineage>
        <taxon>Eukaryota</taxon>
        <taxon>Metazoa</taxon>
        <taxon>Ecdysozoa</taxon>
        <taxon>Nematoda</taxon>
        <taxon>Chromadorea</taxon>
        <taxon>Rhabditida</taxon>
        <taxon>Rhabditina</taxon>
        <taxon>Rhabditomorpha</taxon>
        <taxon>Rhabditoidea</taxon>
        <taxon>Rhabditidae</taxon>
        <taxon>Peloderinae</taxon>
        <taxon>Caenorhabditis</taxon>
    </lineage>
</organism>
<protein>
    <recommendedName>
        <fullName evidence="4">Glycosyltransferase family 92 protein</fullName>
    </recommendedName>
</protein>
<comment type="caution">
    <text evidence="2">The sequence shown here is derived from an EMBL/GenBank/DDBJ whole genome shotgun (WGS) entry which is preliminary data.</text>
</comment>
<reference evidence="3" key="1">
    <citation type="submission" date="2017-10" db="EMBL/GenBank/DDBJ databases">
        <title>Rapid genome shrinkage in a self-fertile nematode reveals novel sperm competition proteins.</title>
        <authorList>
            <person name="Yin D."/>
            <person name="Schwarz E.M."/>
            <person name="Thomas C.G."/>
            <person name="Felde R.L."/>
            <person name="Korf I.F."/>
            <person name="Cutter A.D."/>
            <person name="Schartner C.M."/>
            <person name="Ralston E.J."/>
            <person name="Meyer B.J."/>
            <person name="Haag E.S."/>
        </authorList>
    </citation>
    <scope>NUCLEOTIDE SEQUENCE [LARGE SCALE GENOMIC DNA]</scope>
    <source>
        <strain evidence="3">JU1422</strain>
    </source>
</reference>
<name>A0A2G5UF64_9PELO</name>
<evidence type="ECO:0000256" key="1">
    <source>
        <dbReference type="SAM" id="SignalP"/>
    </source>
</evidence>
<dbReference type="OrthoDB" id="5773424at2759"/>
<feature type="signal peptide" evidence="1">
    <location>
        <begin position="1"/>
        <end position="19"/>
    </location>
</feature>
<feature type="chain" id="PRO_5013808203" description="Glycosyltransferase family 92 protein" evidence="1">
    <location>
        <begin position="20"/>
        <end position="274"/>
    </location>
</feature>
<dbReference type="Gene3D" id="3.90.550.50">
    <property type="match status" value="1"/>
</dbReference>
<dbReference type="Proteomes" id="UP000230233">
    <property type="component" value="Chromosome III"/>
</dbReference>
<evidence type="ECO:0008006" key="4">
    <source>
        <dbReference type="Google" id="ProtNLM"/>
    </source>
</evidence>
<dbReference type="EMBL" id="PDUG01000003">
    <property type="protein sequence ID" value="PIC38174.1"/>
    <property type="molecule type" value="Genomic_DNA"/>
</dbReference>
<gene>
    <name evidence="2" type="primary">Cni-F37A4.3</name>
    <name evidence="2" type="synonym">Cnig_chr_III.g10273</name>
    <name evidence="2" type="ORF">B9Z55_010273</name>
</gene>